<keyword evidence="10" id="KW-0998">Cell outer membrane</keyword>
<evidence type="ECO:0000256" key="10">
    <source>
        <dbReference type="ARBA" id="ARBA00023237"/>
    </source>
</evidence>
<dbReference type="Proteomes" id="UP000462362">
    <property type="component" value="Unassembled WGS sequence"/>
</dbReference>
<comment type="subcellular location">
    <subcellularLocation>
        <location evidence="1">Cell outer membrane</location>
        <topology evidence="1">Multi-pass membrane protein</topology>
    </subcellularLocation>
</comment>
<dbReference type="Gene3D" id="2.40.160.10">
    <property type="entry name" value="Porin"/>
    <property type="match status" value="1"/>
</dbReference>
<gene>
    <name evidence="12" type="ORF">GMD42_01085</name>
</gene>
<dbReference type="PANTHER" id="PTHR34501">
    <property type="entry name" value="PROTEIN YDDL-RELATED"/>
    <property type="match status" value="1"/>
</dbReference>
<evidence type="ECO:0000313" key="13">
    <source>
        <dbReference type="Proteomes" id="UP000462362"/>
    </source>
</evidence>
<comment type="caution">
    <text evidence="12">The sequence shown here is derived from an EMBL/GenBank/DDBJ whole genome shotgun (WGS) entry which is preliminary data.</text>
</comment>
<evidence type="ECO:0000256" key="3">
    <source>
        <dbReference type="ARBA" id="ARBA00022448"/>
    </source>
</evidence>
<dbReference type="GO" id="GO:0009279">
    <property type="term" value="C:cell outer membrane"/>
    <property type="evidence" value="ECO:0007669"/>
    <property type="project" value="UniProtKB-SubCell"/>
</dbReference>
<dbReference type="AlphaFoldDB" id="A0A6I3S2C3"/>
<evidence type="ECO:0000256" key="9">
    <source>
        <dbReference type="ARBA" id="ARBA00023136"/>
    </source>
</evidence>
<dbReference type="CDD" id="cd00342">
    <property type="entry name" value="gram_neg_porins"/>
    <property type="match status" value="1"/>
</dbReference>
<keyword evidence="4" id="KW-1134">Transmembrane beta strand</keyword>
<dbReference type="GO" id="GO:0015288">
    <property type="term" value="F:porin activity"/>
    <property type="evidence" value="ECO:0007669"/>
    <property type="project" value="UniProtKB-KW"/>
</dbReference>
<keyword evidence="7" id="KW-0406">Ion transport</keyword>
<dbReference type="PROSITE" id="PS51257">
    <property type="entry name" value="PROKAR_LIPOPROTEIN"/>
    <property type="match status" value="1"/>
</dbReference>
<evidence type="ECO:0000256" key="6">
    <source>
        <dbReference type="ARBA" id="ARBA00022729"/>
    </source>
</evidence>
<dbReference type="RefSeq" id="WP_008810998.1">
    <property type="nucleotide sequence ID" value="NZ_CAJUON010000007.1"/>
</dbReference>
<evidence type="ECO:0000256" key="1">
    <source>
        <dbReference type="ARBA" id="ARBA00004571"/>
    </source>
</evidence>
<dbReference type="InterPro" id="IPR050298">
    <property type="entry name" value="Gram-neg_bact_OMP"/>
</dbReference>
<evidence type="ECO:0000259" key="11">
    <source>
        <dbReference type="Pfam" id="PF13609"/>
    </source>
</evidence>
<dbReference type="PANTHER" id="PTHR34501:SF9">
    <property type="entry name" value="MAJOR OUTER MEMBRANE PROTEIN P.IA"/>
    <property type="match status" value="1"/>
</dbReference>
<dbReference type="SUPFAM" id="SSF56935">
    <property type="entry name" value="Porins"/>
    <property type="match status" value="1"/>
</dbReference>
<keyword evidence="6" id="KW-0732">Signal</keyword>
<feature type="domain" description="Porin" evidence="11">
    <location>
        <begin position="14"/>
        <end position="339"/>
    </location>
</feature>
<dbReference type="InterPro" id="IPR033900">
    <property type="entry name" value="Gram_neg_porin_domain"/>
</dbReference>
<comment type="subunit">
    <text evidence="2">Homotrimer.</text>
</comment>
<proteinExistence type="predicted"/>
<dbReference type="GO" id="GO:0006811">
    <property type="term" value="P:monoatomic ion transport"/>
    <property type="evidence" value="ECO:0007669"/>
    <property type="project" value="UniProtKB-KW"/>
</dbReference>
<evidence type="ECO:0000256" key="8">
    <source>
        <dbReference type="ARBA" id="ARBA00023114"/>
    </source>
</evidence>
<organism evidence="12 13">
    <name type="scientific">Parasutterella excrementihominis</name>
    <dbReference type="NCBI Taxonomy" id="487175"/>
    <lineage>
        <taxon>Bacteria</taxon>
        <taxon>Pseudomonadati</taxon>
        <taxon>Pseudomonadota</taxon>
        <taxon>Betaproteobacteria</taxon>
        <taxon>Burkholderiales</taxon>
        <taxon>Sutterellaceae</taxon>
        <taxon>Parasutterella</taxon>
    </lineage>
</organism>
<keyword evidence="5" id="KW-0812">Transmembrane</keyword>
<evidence type="ECO:0000256" key="4">
    <source>
        <dbReference type="ARBA" id="ARBA00022452"/>
    </source>
</evidence>
<keyword evidence="3" id="KW-0813">Transport</keyword>
<reference evidence="12 13" key="1">
    <citation type="journal article" date="2019" name="Nat. Med.">
        <title>A library of human gut bacterial isolates paired with longitudinal multiomics data enables mechanistic microbiome research.</title>
        <authorList>
            <person name="Poyet M."/>
            <person name="Groussin M."/>
            <person name="Gibbons S.M."/>
            <person name="Avila-Pacheco J."/>
            <person name="Jiang X."/>
            <person name="Kearney S.M."/>
            <person name="Perrotta A.R."/>
            <person name="Berdy B."/>
            <person name="Zhao S."/>
            <person name="Lieberman T.D."/>
            <person name="Swanson P.K."/>
            <person name="Smith M."/>
            <person name="Roesemann S."/>
            <person name="Alexander J.E."/>
            <person name="Rich S.A."/>
            <person name="Livny J."/>
            <person name="Vlamakis H."/>
            <person name="Clish C."/>
            <person name="Bullock K."/>
            <person name="Deik A."/>
            <person name="Scott J."/>
            <person name="Pierce K.A."/>
            <person name="Xavier R.J."/>
            <person name="Alm E.J."/>
        </authorList>
    </citation>
    <scope>NUCLEOTIDE SEQUENCE [LARGE SCALE GENOMIC DNA]</scope>
    <source>
        <strain evidence="12 13">BIOML-A2</strain>
    </source>
</reference>
<keyword evidence="9" id="KW-0472">Membrane</keyword>
<dbReference type="InterPro" id="IPR023614">
    <property type="entry name" value="Porin_dom_sf"/>
</dbReference>
<name>A0A6I3S2C3_9BURK</name>
<evidence type="ECO:0000313" key="12">
    <source>
        <dbReference type="EMBL" id="MTU42236.1"/>
    </source>
</evidence>
<dbReference type="EMBL" id="WNCL01000002">
    <property type="protein sequence ID" value="MTU42236.1"/>
    <property type="molecule type" value="Genomic_DNA"/>
</dbReference>
<keyword evidence="8" id="KW-0626">Porin</keyword>
<accession>A0A6I3S2C3</accession>
<evidence type="ECO:0000256" key="5">
    <source>
        <dbReference type="ARBA" id="ARBA00022692"/>
    </source>
</evidence>
<evidence type="ECO:0000256" key="7">
    <source>
        <dbReference type="ARBA" id="ARBA00023065"/>
    </source>
</evidence>
<dbReference type="Pfam" id="PF13609">
    <property type="entry name" value="Porin_4"/>
    <property type="match status" value="1"/>
</dbReference>
<dbReference type="GO" id="GO:0046930">
    <property type="term" value="C:pore complex"/>
    <property type="evidence" value="ECO:0007669"/>
    <property type="project" value="UniProtKB-KW"/>
</dbReference>
<sequence length="367" mass="40141">MKTFKYSLIISSLLVACSVQAESAVTIYGRIDTGIAYDNYGGDTHKDNTITMQSGLNTASRIGIKGIEEITDDLSVGFRLENRFASDSGALKGGLKGNKIFEGCSYLTVSSKKFGEVSAGRISGISSGSGAYDLQFFMDSFGGGTYGIGLAPVKSSRIDNMITYRTPMLAGFQGTLQYSMKTEESEEGDENTSDVDKFYAGGLRYKNGNLNLVAAYEETTWGKKVPAAAKGTTSKKIATIGGSYRFKPVTVYLQGQYFDGVNKLDGFSSAKNIKGFGTYAGTQFWFGLSSWQSMIYYRDYKVNTINNIEDHKAHMLGIATKYLYRPSKSIDIYIGGGFSTWDGQNAKTKKFTKDHAFNIITGITKYF</sequence>
<evidence type="ECO:0000256" key="2">
    <source>
        <dbReference type="ARBA" id="ARBA00011233"/>
    </source>
</evidence>
<protein>
    <submittedName>
        <fullName evidence="12">Porin</fullName>
    </submittedName>
</protein>